<protein>
    <submittedName>
        <fullName evidence="7">Uncharacterized protein</fullName>
    </submittedName>
</protein>
<name>A0A4P9YW74_9FUNG</name>
<feature type="non-terminal residue" evidence="7">
    <location>
        <position position="53"/>
    </location>
</feature>
<dbReference type="OrthoDB" id="432685at2759"/>
<dbReference type="Proteomes" id="UP000278143">
    <property type="component" value="Unassembled WGS sequence"/>
</dbReference>
<dbReference type="EMBL" id="KZ991229">
    <property type="protein sequence ID" value="RKP23190.1"/>
    <property type="molecule type" value="Genomic_DNA"/>
</dbReference>
<dbReference type="PANTHER" id="PTHR30028:SF0">
    <property type="entry name" value="PROTEIN ALUMINUM SENSITIVE 3"/>
    <property type="match status" value="1"/>
</dbReference>
<comment type="subcellular location">
    <subcellularLocation>
        <location evidence="1">Membrane</location>
        <topology evidence="1">Multi-pass membrane protein</topology>
    </subcellularLocation>
</comment>
<gene>
    <name evidence="7" type="ORF">SYNPS1DRAFT_10460</name>
</gene>
<dbReference type="PANTHER" id="PTHR30028">
    <property type="entry name" value="UPF0014 INNER MEMBRANE PROTEIN YBBM-RELATED"/>
    <property type="match status" value="1"/>
</dbReference>
<dbReference type="Pfam" id="PF03649">
    <property type="entry name" value="UPF0014"/>
    <property type="match status" value="1"/>
</dbReference>
<evidence type="ECO:0000256" key="5">
    <source>
        <dbReference type="ARBA" id="ARBA00023136"/>
    </source>
</evidence>
<evidence type="ECO:0000256" key="6">
    <source>
        <dbReference type="SAM" id="Phobius"/>
    </source>
</evidence>
<evidence type="ECO:0000256" key="2">
    <source>
        <dbReference type="ARBA" id="ARBA00005268"/>
    </source>
</evidence>
<keyword evidence="4 6" id="KW-1133">Transmembrane helix</keyword>
<evidence type="ECO:0000313" key="7">
    <source>
        <dbReference type="EMBL" id="RKP23190.1"/>
    </source>
</evidence>
<proteinExistence type="inferred from homology"/>
<dbReference type="InterPro" id="IPR005226">
    <property type="entry name" value="UPF0014_fam"/>
</dbReference>
<keyword evidence="8" id="KW-1185">Reference proteome</keyword>
<feature type="non-terminal residue" evidence="7">
    <location>
        <position position="1"/>
    </location>
</feature>
<organism evidence="7 8">
    <name type="scientific">Syncephalis pseudoplumigaleata</name>
    <dbReference type="NCBI Taxonomy" id="1712513"/>
    <lineage>
        <taxon>Eukaryota</taxon>
        <taxon>Fungi</taxon>
        <taxon>Fungi incertae sedis</taxon>
        <taxon>Zoopagomycota</taxon>
        <taxon>Zoopagomycotina</taxon>
        <taxon>Zoopagomycetes</taxon>
        <taxon>Zoopagales</taxon>
        <taxon>Piptocephalidaceae</taxon>
        <taxon>Syncephalis</taxon>
    </lineage>
</organism>
<keyword evidence="3 6" id="KW-0812">Transmembrane</keyword>
<evidence type="ECO:0000256" key="1">
    <source>
        <dbReference type="ARBA" id="ARBA00004141"/>
    </source>
</evidence>
<keyword evidence="5 6" id="KW-0472">Membrane</keyword>
<reference evidence="8" key="1">
    <citation type="journal article" date="2018" name="Nat. Microbiol.">
        <title>Leveraging single-cell genomics to expand the fungal tree of life.</title>
        <authorList>
            <person name="Ahrendt S.R."/>
            <person name="Quandt C.A."/>
            <person name="Ciobanu D."/>
            <person name="Clum A."/>
            <person name="Salamov A."/>
            <person name="Andreopoulos B."/>
            <person name="Cheng J.F."/>
            <person name="Woyke T."/>
            <person name="Pelin A."/>
            <person name="Henrissat B."/>
            <person name="Reynolds N.K."/>
            <person name="Benny G.L."/>
            <person name="Smith M.E."/>
            <person name="James T.Y."/>
            <person name="Grigoriev I.V."/>
        </authorList>
    </citation>
    <scope>NUCLEOTIDE SEQUENCE [LARGE SCALE GENOMIC DNA]</scope>
    <source>
        <strain evidence="8">Benny S71-1</strain>
    </source>
</reference>
<accession>A0A4P9YW74</accession>
<sequence length="53" mass="5464">ISVMGLITIPGMMTGQILGGEEPMSAVKYQQIIMFMITASAGIGTVFGVVCAV</sequence>
<comment type="similarity">
    <text evidence="2">Belongs to the UPF0014 family.</text>
</comment>
<dbReference type="GO" id="GO:0005886">
    <property type="term" value="C:plasma membrane"/>
    <property type="evidence" value="ECO:0007669"/>
    <property type="project" value="TreeGrafter"/>
</dbReference>
<evidence type="ECO:0000256" key="3">
    <source>
        <dbReference type="ARBA" id="ARBA00022692"/>
    </source>
</evidence>
<feature type="transmembrane region" description="Helical" evidence="6">
    <location>
        <begin position="32"/>
        <end position="52"/>
    </location>
</feature>
<evidence type="ECO:0000313" key="8">
    <source>
        <dbReference type="Proteomes" id="UP000278143"/>
    </source>
</evidence>
<dbReference type="AlphaFoldDB" id="A0A4P9YW74"/>
<evidence type="ECO:0000256" key="4">
    <source>
        <dbReference type="ARBA" id="ARBA00022989"/>
    </source>
</evidence>